<proteinExistence type="predicted"/>
<dbReference type="GO" id="GO:0009279">
    <property type="term" value="C:cell outer membrane"/>
    <property type="evidence" value="ECO:0007669"/>
    <property type="project" value="UniProtKB-SubCell"/>
</dbReference>
<comment type="subcellular location">
    <subcellularLocation>
        <location evidence="1">Cell outer membrane</location>
        <topology evidence="1">Multi-pass membrane protein</topology>
    </subcellularLocation>
</comment>
<dbReference type="InterPro" id="IPR000531">
    <property type="entry name" value="Beta-barrel_TonB"/>
</dbReference>
<dbReference type="GO" id="GO:0044718">
    <property type="term" value="P:siderophore transmembrane transport"/>
    <property type="evidence" value="ECO:0007669"/>
    <property type="project" value="TreeGrafter"/>
</dbReference>
<evidence type="ECO:0000256" key="2">
    <source>
        <dbReference type="ARBA" id="ARBA00022448"/>
    </source>
</evidence>
<name>A0A4R3N534_9GAMM</name>
<dbReference type="Gene3D" id="2.40.170.20">
    <property type="entry name" value="TonB-dependent receptor, beta-barrel domain"/>
    <property type="match status" value="1"/>
</dbReference>
<evidence type="ECO:0000256" key="3">
    <source>
        <dbReference type="ARBA" id="ARBA00022452"/>
    </source>
</evidence>
<gene>
    <name evidence="10" type="ORF">EDC35_101622</name>
</gene>
<evidence type="ECO:0000259" key="9">
    <source>
        <dbReference type="Pfam" id="PF00593"/>
    </source>
</evidence>
<dbReference type="GO" id="GO:0015344">
    <property type="term" value="F:siderophore uptake transmembrane transporter activity"/>
    <property type="evidence" value="ECO:0007669"/>
    <property type="project" value="TreeGrafter"/>
</dbReference>
<evidence type="ECO:0000313" key="11">
    <source>
        <dbReference type="Proteomes" id="UP000295717"/>
    </source>
</evidence>
<dbReference type="InterPro" id="IPR039426">
    <property type="entry name" value="TonB-dep_rcpt-like"/>
</dbReference>
<keyword evidence="2" id="KW-0813">Transport</keyword>
<dbReference type="AlphaFoldDB" id="A0A4R3N534"/>
<keyword evidence="7" id="KW-0472">Membrane</keyword>
<organism evidence="10 11">
    <name type="scientific">Thiobaca trueperi</name>
    <dbReference type="NCBI Taxonomy" id="127458"/>
    <lineage>
        <taxon>Bacteria</taxon>
        <taxon>Pseudomonadati</taxon>
        <taxon>Pseudomonadota</taxon>
        <taxon>Gammaproteobacteria</taxon>
        <taxon>Chromatiales</taxon>
        <taxon>Chromatiaceae</taxon>
        <taxon>Thiobaca</taxon>
    </lineage>
</organism>
<evidence type="ECO:0000256" key="8">
    <source>
        <dbReference type="ARBA" id="ARBA00023237"/>
    </source>
</evidence>
<sequence length="129" mass="14869">MLVWTPLPEWTAKLLYGEGFRTPTVFETRGGILPLYQATASLQPERLRTAELALQYQPRPRFALGLNFFRHETVDQIRQQDRGAYAKPENVGRQVGEGAELEINWALTRNLRWRGWCDFSPGGHLLSDR</sequence>
<keyword evidence="4" id="KW-0812">Transmembrane</keyword>
<dbReference type="PANTHER" id="PTHR30069">
    <property type="entry name" value="TONB-DEPENDENT OUTER MEMBRANE RECEPTOR"/>
    <property type="match status" value="1"/>
</dbReference>
<keyword evidence="6" id="KW-0798">TonB box</keyword>
<reference evidence="10 11" key="1">
    <citation type="submission" date="2019-03" db="EMBL/GenBank/DDBJ databases">
        <title>Genomic Encyclopedia of Type Strains, Phase IV (KMG-IV): sequencing the most valuable type-strain genomes for metagenomic binning, comparative biology and taxonomic classification.</title>
        <authorList>
            <person name="Goeker M."/>
        </authorList>
    </citation>
    <scope>NUCLEOTIDE SEQUENCE [LARGE SCALE GENOMIC DNA]</scope>
    <source>
        <strain evidence="10 11">DSM 13587</strain>
    </source>
</reference>
<dbReference type="EMBL" id="SMAO01000001">
    <property type="protein sequence ID" value="TCT24300.1"/>
    <property type="molecule type" value="Genomic_DNA"/>
</dbReference>
<accession>A0A4R3N534</accession>
<dbReference type="PANTHER" id="PTHR30069:SF53">
    <property type="entry name" value="COLICIN I RECEPTOR-RELATED"/>
    <property type="match status" value="1"/>
</dbReference>
<dbReference type="SUPFAM" id="SSF56935">
    <property type="entry name" value="Porins"/>
    <property type="match status" value="1"/>
</dbReference>
<dbReference type="Proteomes" id="UP000295717">
    <property type="component" value="Unassembled WGS sequence"/>
</dbReference>
<keyword evidence="10" id="KW-0675">Receptor</keyword>
<comment type="caution">
    <text evidence="10">The sequence shown here is derived from an EMBL/GenBank/DDBJ whole genome shotgun (WGS) entry which is preliminary data.</text>
</comment>
<dbReference type="Pfam" id="PF00593">
    <property type="entry name" value="TonB_dep_Rec_b-barrel"/>
    <property type="match status" value="1"/>
</dbReference>
<protein>
    <submittedName>
        <fullName evidence="10">TonB-dependent receptor-like protein</fullName>
    </submittedName>
</protein>
<keyword evidence="3" id="KW-1134">Transmembrane beta strand</keyword>
<evidence type="ECO:0000256" key="4">
    <source>
        <dbReference type="ARBA" id="ARBA00022692"/>
    </source>
</evidence>
<evidence type="ECO:0000256" key="1">
    <source>
        <dbReference type="ARBA" id="ARBA00004571"/>
    </source>
</evidence>
<feature type="domain" description="TonB-dependent receptor-like beta-barrel" evidence="9">
    <location>
        <begin position="2"/>
        <end position="114"/>
    </location>
</feature>
<evidence type="ECO:0000313" key="10">
    <source>
        <dbReference type="EMBL" id="TCT24300.1"/>
    </source>
</evidence>
<keyword evidence="11" id="KW-1185">Reference proteome</keyword>
<keyword evidence="8" id="KW-0998">Cell outer membrane</keyword>
<dbReference type="InterPro" id="IPR036942">
    <property type="entry name" value="Beta-barrel_TonB_sf"/>
</dbReference>
<evidence type="ECO:0000256" key="5">
    <source>
        <dbReference type="ARBA" id="ARBA00022729"/>
    </source>
</evidence>
<evidence type="ECO:0000256" key="7">
    <source>
        <dbReference type="ARBA" id="ARBA00023136"/>
    </source>
</evidence>
<evidence type="ECO:0000256" key="6">
    <source>
        <dbReference type="ARBA" id="ARBA00023077"/>
    </source>
</evidence>
<keyword evidence="5" id="KW-0732">Signal</keyword>